<evidence type="ECO:0000313" key="1">
    <source>
        <dbReference type="EMBL" id="RKH74325.1"/>
    </source>
</evidence>
<sequence length="72" mass="7766">MGRIVRELINERAMSGLLLREELQAAASGETLAPRVESLAGESRMARVLDDSDCGEDATAVVTSDDADDMRQ</sequence>
<accession>A0A3A8R651</accession>
<comment type="caution">
    <text evidence="1">The sequence shown here is derived from an EMBL/GenBank/DDBJ whole genome shotgun (WGS) entry which is preliminary data.</text>
</comment>
<name>A0A3A8R651_9BACT</name>
<organism evidence="1 2">
    <name type="scientific">Corallococcus aberystwythensis</name>
    <dbReference type="NCBI Taxonomy" id="2316722"/>
    <lineage>
        <taxon>Bacteria</taxon>
        <taxon>Pseudomonadati</taxon>
        <taxon>Myxococcota</taxon>
        <taxon>Myxococcia</taxon>
        <taxon>Myxococcales</taxon>
        <taxon>Cystobacterineae</taxon>
        <taxon>Myxococcaceae</taxon>
        <taxon>Corallococcus</taxon>
    </lineage>
</organism>
<proteinExistence type="predicted"/>
<protein>
    <submittedName>
        <fullName evidence="1">Uncharacterized protein</fullName>
    </submittedName>
</protein>
<keyword evidence="2" id="KW-1185">Reference proteome</keyword>
<gene>
    <name evidence="1" type="ORF">D7W81_01860</name>
</gene>
<dbReference type="EMBL" id="RAWK01000007">
    <property type="protein sequence ID" value="RKH74325.1"/>
    <property type="molecule type" value="Genomic_DNA"/>
</dbReference>
<dbReference type="Proteomes" id="UP000267003">
    <property type="component" value="Unassembled WGS sequence"/>
</dbReference>
<reference evidence="2" key="1">
    <citation type="submission" date="2018-09" db="EMBL/GenBank/DDBJ databases">
        <authorList>
            <person name="Livingstone P.G."/>
            <person name="Whitworth D.E."/>
        </authorList>
    </citation>
    <scope>NUCLEOTIDE SEQUENCE [LARGE SCALE GENOMIC DNA]</scope>
    <source>
        <strain evidence="2">AB050A</strain>
    </source>
</reference>
<evidence type="ECO:0000313" key="2">
    <source>
        <dbReference type="Proteomes" id="UP000267003"/>
    </source>
</evidence>
<dbReference type="AlphaFoldDB" id="A0A3A8R651"/>